<evidence type="ECO:0000313" key="1">
    <source>
        <dbReference type="EMBL" id="GAG68694.1"/>
    </source>
</evidence>
<dbReference type="EMBL" id="BART01009453">
    <property type="protein sequence ID" value="GAG68694.1"/>
    <property type="molecule type" value="Genomic_DNA"/>
</dbReference>
<name>X0ZH72_9ZZZZ</name>
<dbReference type="InterPro" id="IPR007710">
    <property type="entry name" value="Nucleoside_deoxyribTrfase"/>
</dbReference>
<sequence>MRNDFIVYLAGPISGCSYDGCTDWREYVMRALPDGITGLSPMRSKQYLIGETTVADQYDAKVLSTQRGIFARDSWDCRRCDAILVNLLGAEKVSIGTVMEIAWAHAFNKPVVLVMEEEDNLHEHSMLREA</sequence>
<evidence type="ECO:0008006" key="2">
    <source>
        <dbReference type="Google" id="ProtNLM"/>
    </source>
</evidence>
<dbReference type="AlphaFoldDB" id="X0ZH72"/>
<reference evidence="1" key="1">
    <citation type="journal article" date="2014" name="Front. Microbiol.">
        <title>High frequency of phylogenetically diverse reductive dehalogenase-homologous genes in deep subseafloor sedimentary metagenomes.</title>
        <authorList>
            <person name="Kawai M."/>
            <person name="Futagami T."/>
            <person name="Toyoda A."/>
            <person name="Takaki Y."/>
            <person name="Nishi S."/>
            <person name="Hori S."/>
            <person name="Arai W."/>
            <person name="Tsubouchi T."/>
            <person name="Morono Y."/>
            <person name="Uchiyama I."/>
            <person name="Ito T."/>
            <person name="Fujiyama A."/>
            <person name="Inagaki F."/>
            <person name="Takami H."/>
        </authorList>
    </citation>
    <scope>NUCLEOTIDE SEQUENCE</scope>
    <source>
        <strain evidence="1">Expedition CK06-06</strain>
    </source>
</reference>
<protein>
    <recommendedName>
        <fullName evidence="2">Nucleoside 2-deoxyribosyltransferase</fullName>
    </recommendedName>
</protein>
<organism evidence="1">
    <name type="scientific">marine sediment metagenome</name>
    <dbReference type="NCBI Taxonomy" id="412755"/>
    <lineage>
        <taxon>unclassified sequences</taxon>
        <taxon>metagenomes</taxon>
        <taxon>ecological metagenomes</taxon>
    </lineage>
</organism>
<accession>X0ZH72</accession>
<gene>
    <name evidence="1" type="ORF">S01H4_20952</name>
</gene>
<comment type="caution">
    <text evidence="1">The sequence shown here is derived from an EMBL/GenBank/DDBJ whole genome shotgun (WGS) entry which is preliminary data.</text>
</comment>
<dbReference type="Pfam" id="PF05014">
    <property type="entry name" value="Nuc_deoxyrib_tr"/>
    <property type="match status" value="1"/>
</dbReference>
<dbReference type="Gene3D" id="3.40.50.450">
    <property type="match status" value="1"/>
</dbReference>
<proteinExistence type="predicted"/>
<dbReference type="SUPFAM" id="SSF52309">
    <property type="entry name" value="N-(deoxy)ribosyltransferase-like"/>
    <property type="match status" value="1"/>
</dbReference>